<evidence type="ECO:0000313" key="3">
    <source>
        <dbReference type="Proteomes" id="UP000030645"/>
    </source>
</evidence>
<dbReference type="AlphaFoldDB" id="W9S330"/>
<protein>
    <submittedName>
        <fullName evidence="2">Uncharacterized protein</fullName>
    </submittedName>
</protein>
<sequence length="129" mass="14369">MSFKQNPDVEDQAKKTAMANTGEDVMSPAEAELMKQPEPRFKQKMGSVFPRKRRSVKKLMFDYVRLQLGSTSAPADTSQIVVDDDDDDGINHTNCCFNSTSSAALFPEEASNAIKAKRVYPNIQKKHGN</sequence>
<dbReference type="Proteomes" id="UP000030645">
    <property type="component" value="Unassembled WGS sequence"/>
</dbReference>
<feature type="region of interest" description="Disordered" evidence="1">
    <location>
        <begin position="1"/>
        <end position="29"/>
    </location>
</feature>
<accession>W9S330</accession>
<proteinExistence type="predicted"/>
<evidence type="ECO:0000313" key="2">
    <source>
        <dbReference type="EMBL" id="EXC24169.1"/>
    </source>
</evidence>
<keyword evidence="3" id="KW-1185">Reference proteome</keyword>
<dbReference type="EMBL" id="KE346013">
    <property type="protein sequence ID" value="EXC24169.1"/>
    <property type="molecule type" value="Genomic_DNA"/>
</dbReference>
<gene>
    <name evidence="2" type="ORF">L484_015186</name>
</gene>
<reference evidence="3" key="1">
    <citation type="submission" date="2013-01" db="EMBL/GenBank/DDBJ databases">
        <title>Draft Genome Sequence of a Mulberry Tree, Morus notabilis C.K. Schneid.</title>
        <authorList>
            <person name="He N."/>
            <person name="Zhao S."/>
        </authorList>
    </citation>
    <scope>NUCLEOTIDE SEQUENCE</scope>
</reference>
<name>W9S330_9ROSA</name>
<organism evidence="2 3">
    <name type="scientific">Morus notabilis</name>
    <dbReference type="NCBI Taxonomy" id="981085"/>
    <lineage>
        <taxon>Eukaryota</taxon>
        <taxon>Viridiplantae</taxon>
        <taxon>Streptophyta</taxon>
        <taxon>Embryophyta</taxon>
        <taxon>Tracheophyta</taxon>
        <taxon>Spermatophyta</taxon>
        <taxon>Magnoliopsida</taxon>
        <taxon>eudicotyledons</taxon>
        <taxon>Gunneridae</taxon>
        <taxon>Pentapetalae</taxon>
        <taxon>rosids</taxon>
        <taxon>fabids</taxon>
        <taxon>Rosales</taxon>
        <taxon>Moraceae</taxon>
        <taxon>Moreae</taxon>
        <taxon>Morus</taxon>
    </lineage>
</organism>
<evidence type="ECO:0000256" key="1">
    <source>
        <dbReference type="SAM" id="MobiDB-lite"/>
    </source>
</evidence>